<dbReference type="EMBL" id="NMUH01000781">
    <property type="protein sequence ID" value="MQL84699.1"/>
    <property type="molecule type" value="Genomic_DNA"/>
</dbReference>
<dbReference type="PANTHER" id="PTHR37076:SF4">
    <property type="entry name" value="HISTONE-LYSINE N-METHYLTRANSFERASE, H3 LYSINE-79 SPECIFIC-LIKE"/>
    <property type="match status" value="1"/>
</dbReference>
<evidence type="ECO:0000313" key="4">
    <source>
        <dbReference type="Proteomes" id="UP000652761"/>
    </source>
</evidence>
<dbReference type="AlphaFoldDB" id="A0A843UYQ3"/>
<feature type="compositionally biased region" description="Pro residues" evidence="2">
    <location>
        <begin position="218"/>
        <end position="230"/>
    </location>
</feature>
<feature type="compositionally biased region" description="Acidic residues" evidence="2">
    <location>
        <begin position="421"/>
        <end position="432"/>
    </location>
</feature>
<dbReference type="OrthoDB" id="1725125at2759"/>
<dbReference type="Proteomes" id="UP000652761">
    <property type="component" value="Unassembled WGS sequence"/>
</dbReference>
<evidence type="ECO:0000256" key="2">
    <source>
        <dbReference type="SAM" id="MobiDB-lite"/>
    </source>
</evidence>
<protein>
    <submittedName>
        <fullName evidence="3">Uncharacterized protein</fullName>
    </submittedName>
</protein>
<sequence length="432" mass="49555">MPLPPLPVGHPTHHPPPPPPPQQQQQQGVGSGAKRKKWTEEEERSLIDKYEEMMREGALARMKTREKRFRPIAAHVNATHHAVDPVAFPFQWSWKDASTKVQNMRHQYLLVKQKLLCSAAADGAKDQNDLPWEDGLSLWANFLRYKHVFGDVPIPNPGAADIPAPAPPAVPGATPPGGCFDGSEIAMDDDVRDLGLGFDCDGDDGDEEGFDYEEVVAPRPPPLPAKPPVQPAMISRKKRRKKAEGQAWAFLESQIARLKEREALLEERDAAKDGERQRREQARTELEEEREQLRQRRRRELEEEWEERWRRRQEEERRWEERAERRRLEWKKSMEGMLNQHRVEMDQLQARVLHVQQSMITQVLGLVAQWPGPSLHPGGLSDNTGFPNPHNHHHQVYVSQMMQSMHHVSGIVHGDNRVDGESQDDQFIVDDG</sequence>
<feature type="region of interest" description="Disordered" evidence="2">
    <location>
        <begin position="268"/>
        <end position="293"/>
    </location>
</feature>
<accession>A0A843UYQ3</accession>
<gene>
    <name evidence="3" type="ORF">Taro_017211</name>
</gene>
<feature type="region of interest" description="Disordered" evidence="2">
    <location>
        <begin position="1"/>
        <end position="43"/>
    </location>
</feature>
<comment type="caution">
    <text evidence="3">The sequence shown here is derived from an EMBL/GenBank/DDBJ whole genome shotgun (WGS) entry which is preliminary data.</text>
</comment>
<organism evidence="3 4">
    <name type="scientific">Colocasia esculenta</name>
    <name type="common">Wild taro</name>
    <name type="synonym">Arum esculentum</name>
    <dbReference type="NCBI Taxonomy" id="4460"/>
    <lineage>
        <taxon>Eukaryota</taxon>
        <taxon>Viridiplantae</taxon>
        <taxon>Streptophyta</taxon>
        <taxon>Embryophyta</taxon>
        <taxon>Tracheophyta</taxon>
        <taxon>Spermatophyta</taxon>
        <taxon>Magnoliopsida</taxon>
        <taxon>Liliopsida</taxon>
        <taxon>Araceae</taxon>
        <taxon>Aroideae</taxon>
        <taxon>Colocasieae</taxon>
        <taxon>Colocasia</taxon>
    </lineage>
</organism>
<dbReference type="SMR" id="A0A843UYQ3"/>
<feature type="coiled-coil region" evidence="1">
    <location>
        <begin position="331"/>
        <end position="358"/>
    </location>
</feature>
<evidence type="ECO:0000256" key="1">
    <source>
        <dbReference type="SAM" id="Coils"/>
    </source>
</evidence>
<reference evidence="3" key="1">
    <citation type="submission" date="2017-07" db="EMBL/GenBank/DDBJ databases">
        <title>Taro Niue Genome Assembly and Annotation.</title>
        <authorList>
            <person name="Atibalentja N."/>
            <person name="Keating K."/>
            <person name="Fields C.J."/>
        </authorList>
    </citation>
    <scope>NUCLEOTIDE SEQUENCE</scope>
    <source>
        <strain evidence="3">Niue_2</strain>
        <tissue evidence="3">Leaf</tissue>
    </source>
</reference>
<name>A0A843UYQ3_COLES</name>
<feature type="compositionally biased region" description="Basic and acidic residues" evidence="2">
    <location>
        <begin position="268"/>
        <end position="285"/>
    </location>
</feature>
<proteinExistence type="predicted"/>
<keyword evidence="4" id="KW-1185">Reference proteome</keyword>
<keyword evidence="1" id="KW-0175">Coiled coil</keyword>
<dbReference type="PANTHER" id="PTHR37076">
    <property type="entry name" value="HISTONE-LYSINE N-METHYLTRANSFERASE, H3 LYSINE-79 SPECIFIC-LIKE-RELATED"/>
    <property type="match status" value="1"/>
</dbReference>
<evidence type="ECO:0000313" key="3">
    <source>
        <dbReference type="EMBL" id="MQL84699.1"/>
    </source>
</evidence>
<feature type="region of interest" description="Disordered" evidence="2">
    <location>
        <begin position="412"/>
        <end position="432"/>
    </location>
</feature>
<feature type="compositionally biased region" description="Pro residues" evidence="2">
    <location>
        <begin position="1"/>
        <end position="22"/>
    </location>
</feature>
<feature type="region of interest" description="Disordered" evidence="2">
    <location>
        <begin position="217"/>
        <end position="240"/>
    </location>
</feature>